<organism evidence="2 3">
    <name type="scientific">Ascochyta lentis</name>
    <dbReference type="NCBI Taxonomy" id="205686"/>
    <lineage>
        <taxon>Eukaryota</taxon>
        <taxon>Fungi</taxon>
        <taxon>Dikarya</taxon>
        <taxon>Ascomycota</taxon>
        <taxon>Pezizomycotina</taxon>
        <taxon>Dothideomycetes</taxon>
        <taxon>Pleosporomycetidae</taxon>
        <taxon>Pleosporales</taxon>
        <taxon>Pleosporineae</taxon>
        <taxon>Didymellaceae</taxon>
        <taxon>Ascochyta</taxon>
    </lineage>
</organism>
<reference evidence="2" key="2">
    <citation type="submission" date="2020-09" db="EMBL/GenBank/DDBJ databases">
        <title>Reference genome assembly for Australian Ascochyta lentis isolate Al4.</title>
        <authorList>
            <person name="Lee R.C."/>
            <person name="Farfan-Caceres L.M."/>
            <person name="Debler J.W."/>
            <person name="Williams A.H."/>
            <person name="Henares B.M."/>
        </authorList>
    </citation>
    <scope>NUCLEOTIDE SEQUENCE</scope>
    <source>
        <strain evidence="2">Al4</strain>
    </source>
</reference>
<dbReference type="Pfam" id="PF07426">
    <property type="entry name" value="Dynactin_p22"/>
    <property type="match status" value="1"/>
</dbReference>
<dbReference type="GO" id="GO:0005869">
    <property type="term" value="C:dynactin complex"/>
    <property type="evidence" value="ECO:0007669"/>
    <property type="project" value="InterPro"/>
</dbReference>
<dbReference type="AlphaFoldDB" id="A0A8H7JDD8"/>
<name>A0A8H7JDD8_9PLEO</name>
<reference evidence="2" key="1">
    <citation type="submission" date="2018-12" db="EMBL/GenBank/DDBJ databases">
        <authorList>
            <person name="Syme R.A."/>
            <person name="Farfan-Caceres L."/>
            <person name="Lichtenzveig J."/>
        </authorList>
    </citation>
    <scope>NUCLEOTIDE SEQUENCE</scope>
    <source>
        <strain evidence="2">Al4</strain>
    </source>
</reference>
<sequence length="259" mass="28956">MTPTDTMDEYDEAVLFTYGLLESRLERLEYLLSGPKKQADEKPQTIPDRIHRIEQSLQQLAGKTALLDNVNELLTKHKDVLTPPPSTAEDTVPLSTSQKSLLVIERATSFATTASQLKALEDQQIPTTDGFVELAKLRPRIAEAEQRQLQQALKIAELRRRNGLLVQRDKQVHWVAAGTCWAKHQERLVKSYRALQREEFRRRPEKEGSDEGEKEGSDGGEKEGSGEGEKESSDQGEKEGSDGGQKGGSDESEEEVSEL</sequence>
<dbReference type="OrthoDB" id="5403729at2759"/>
<evidence type="ECO:0000313" key="2">
    <source>
        <dbReference type="EMBL" id="KAF9701596.1"/>
    </source>
</evidence>
<proteinExistence type="predicted"/>
<evidence type="ECO:0000313" key="3">
    <source>
        <dbReference type="Proteomes" id="UP000651452"/>
    </source>
</evidence>
<evidence type="ECO:0000256" key="1">
    <source>
        <dbReference type="SAM" id="MobiDB-lite"/>
    </source>
</evidence>
<keyword evidence="3" id="KW-1185">Reference proteome</keyword>
<feature type="compositionally biased region" description="Basic and acidic residues" evidence="1">
    <location>
        <begin position="199"/>
        <end position="241"/>
    </location>
</feature>
<feature type="region of interest" description="Disordered" evidence="1">
    <location>
        <begin position="199"/>
        <end position="259"/>
    </location>
</feature>
<dbReference type="InterPro" id="IPR009991">
    <property type="entry name" value="DCTN3"/>
</dbReference>
<feature type="compositionally biased region" description="Acidic residues" evidence="1">
    <location>
        <begin position="250"/>
        <end position="259"/>
    </location>
</feature>
<dbReference type="GO" id="GO:0061640">
    <property type="term" value="P:cytoskeleton-dependent cytokinesis"/>
    <property type="evidence" value="ECO:0007669"/>
    <property type="project" value="InterPro"/>
</dbReference>
<accession>A0A8H7JDD8</accession>
<protein>
    <submittedName>
        <fullName evidence="2">Uncharacterized protein</fullName>
    </submittedName>
</protein>
<dbReference type="Proteomes" id="UP000651452">
    <property type="component" value="Unassembled WGS sequence"/>
</dbReference>
<dbReference type="EMBL" id="RZGK01000002">
    <property type="protein sequence ID" value="KAF9701596.1"/>
    <property type="molecule type" value="Genomic_DNA"/>
</dbReference>
<comment type="caution">
    <text evidence="2">The sequence shown here is derived from an EMBL/GenBank/DDBJ whole genome shotgun (WGS) entry which is preliminary data.</text>
</comment>
<gene>
    <name evidence="2" type="ORF">EKO04_000915</name>
</gene>